<evidence type="ECO:0000313" key="1">
    <source>
        <dbReference type="EMBL" id="KNB11106.1"/>
    </source>
</evidence>
<protein>
    <submittedName>
        <fullName evidence="1">Uncharacterized protein</fullName>
    </submittedName>
</protein>
<proteinExistence type="predicted"/>
<dbReference type="KEGG" id="fox:FOXG_20466"/>
<reference evidence="1" key="1">
    <citation type="submission" date="2007-04" db="EMBL/GenBank/DDBJ databases">
        <authorList>
            <consortium name="The Broad Institute Genome Sequencing Platform"/>
            <person name="Birren B."/>
            <person name="Lander E."/>
            <person name="Galagan J."/>
            <person name="Nusbaum C."/>
            <person name="Devon K."/>
            <person name="Ma L.-J."/>
            <person name="Jaffe D."/>
            <person name="Butler J."/>
            <person name="Alvarez P."/>
            <person name="Gnerre S."/>
            <person name="Grabherr M."/>
            <person name="Kleber M."/>
            <person name="Mauceli E."/>
            <person name="Brockman W."/>
            <person name="MacCallum I.A."/>
            <person name="Young S."/>
            <person name="LaButti K."/>
            <person name="DeCaprio D."/>
            <person name="Crawford M."/>
            <person name="Koehrsen M."/>
            <person name="Engels R."/>
            <person name="Montgomery P."/>
            <person name="Pearson M."/>
            <person name="Howarth C."/>
            <person name="Larson L."/>
            <person name="White J."/>
            <person name="O'Leary S."/>
            <person name="Kodira C."/>
            <person name="Zeng Q."/>
            <person name="Yandava C."/>
            <person name="Alvarado L."/>
            <person name="Kistler C."/>
            <person name="Shim W.-B."/>
            <person name="Kang S."/>
            <person name="Woloshuk C."/>
        </authorList>
    </citation>
    <scope>NUCLEOTIDE SEQUENCE</scope>
    <source>
        <strain evidence="1">4287</strain>
    </source>
</reference>
<dbReference type="GeneID" id="28961172"/>
<gene>
    <name evidence="1" type="ORF">FOXG_20466</name>
</gene>
<dbReference type="Proteomes" id="UP000009097">
    <property type="component" value="Unassembled WGS sequence"/>
</dbReference>
<evidence type="ECO:0000313" key="2">
    <source>
        <dbReference type="Proteomes" id="UP000009097"/>
    </source>
</evidence>
<reference evidence="1" key="2">
    <citation type="journal article" date="2010" name="Nature">
        <title>Comparative genomics reveals mobile pathogenicity chromosomes in Fusarium.</title>
        <authorList>
            <person name="Ma L.J."/>
            <person name="van der Does H.C."/>
            <person name="Borkovich K.A."/>
            <person name="Coleman J.J."/>
            <person name="Daboussi M.J."/>
            <person name="Di Pietro A."/>
            <person name="Dufresne M."/>
            <person name="Freitag M."/>
            <person name="Grabherr M."/>
            <person name="Henrissat B."/>
            <person name="Houterman P.M."/>
            <person name="Kang S."/>
            <person name="Shim W.B."/>
            <person name="Woloshuk C."/>
            <person name="Xie X."/>
            <person name="Xu J.R."/>
            <person name="Antoniw J."/>
            <person name="Baker S.E."/>
            <person name="Bluhm B.H."/>
            <person name="Breakspear A."/>
            <person name="Brown D.W."/>
            <person name="Butchko R.A."/>
            <person name="Chapman S."/>
            <person name="Coulson R."/>
            <person name="Coutinho P.M."/>
            <person name="Danchin E.G."/>
            <person name="Diener A."/>
            <person name="Gale L.R."/>
            <person name="Gardiner D.M."/>
            <person name="Goff S."/>
            <person name="Hammond-Kosack K.E."/>
            <person name="Hilburn K."/>
            <person name="Hua-Van A."/>
            <person name="Jonkers W."/>
            <person name="Kazan K."/>
            <person name="Kodira C.D."/>
            <person name="Koehrsen M."/>
            <person name="Kumar L."/>
            <person name="Lee Y.H."/>
            <person name="Li L."/>
            <person name="Manners J.M."/>
            <person name="Miranda-Saavedra D."/>
            <person name="Mukherjee M."/>
            <person name="Park G."/>
            <person name="Park J."/>
            <person name="Park S.Y."/>
            <person name="Proctor R.H."/>
            <person name="Regev A."/>
            <person name="Ruiz-Roldan M.C."/>
            <person name="Sain D."/>
            <person name="Sakthikumar S."/>
            <person name="Sykes S."/>
            <person name="Schwartz D.C."/>
            <person name="Turgeon B.G."/>
            <person name="Wapinski I."/>
            <person name="Yoder O."/>
            <person name="Young S."/>
            <person name="Zeng Q."/>
            <person name="Zhou S."/>
            <person name="Galagan J."/>
            <person name="Cuomo C.A."/>
            <person name="Kistler H.C."/>
            <person name="Rep M."/>
        </authorList>
    </citation>
    <scope>NUCLEOTIDE SEQUENCE [LARGE SCALE GENOMIC DNA]</scope>
    <source>
        <strain evidence="1">4287</strain>
    </source>
</reference>
<dbReference type="OrthoDB" id="10406968at2759"/>
<accession>A0A0J9VK32</accession>
<organism evidence="1 2">
    <name type="scientific">Fusarium oxysporum f. sp. lycopersici (strain 4287 / CBS 123668 / FGSC 9935 / NRRL 34936)</name>
    <name type="common">Fusarium vascular wilt of tomato</name>
    <dbReference type="NCBI Taxonomy" id="426428"/>
    <lineage>
        <taxon>Eukaryota</taxon>
        <taxon>Fungi</taxon>
        <taxon>Dikarya</taxon>
        <taxon>Ascomycota</taxon>
        <taxon>Pezizomycotina</taxon>
        <taxon>Sordariomycetes</taxon>
        <taxon>Hypocreomycetidae</taxon>
        <taxon>Hypocreales</taxon>
        <taxon>Nectriaceae</taxon>
        <taxon>Fusarium</taxon>
        <taxon>Fusarium oxysporum species complex</taxon>
    </lineage>
</organism>
<dbReference type="VEuPathDB" id="FungiDB:FOXG_20466"/>
<dbReference type="EMBL" id="DS231709">
    <property type="protein sequence ID" value="KNB11106.1"/>
    <property type="molecule type" value="Genomic_DNA"/>
</dbReference>
<dbReference type="RefSeq" id="XP_018249151.1">
    <property type="nucleotide sequence ID" value="XM_018400746.1"/>
</dbReference>
<dbReference type="AlphaFoldDB" id="A0A0J9VK32"/>
<name>A0A0J9VK32_FUSO4</name>
<sequence>MAWHGCLVSRTLGSVGASLSFFWAEYAAAIEIFSSSLRLLIPDGAWHGKARQGKARGVVKLLISCILQLRRT</sequence>